<evidence type="ECO:0008006" key="3">
    <source>
        <dbReference type="Google" id="ProtNLM"/>
    </source>
</evidence>
<reference evidence="1 2" key="1">
    <citation type="journal article" date="2013" name="Genome Announc.">
        <title>Draft Genome Sequence of Indibacter alkaliphilus Strain LW1T, Isolated from Lonar Lake, a Haloalkaline Lake in the Buldana District of Maharashtra, India.</title>
        <authorList>
            <person name="Singh A."/>
            <person name="Kumar Jangir P."/>
            <person name="Sharma R."/>
            <person name="Singh A."/>
            <person name="Kumar Pinnaka A."/>
            <person name="Shivaji S."/>
        </authorList>
    </citation>
    <scope>NUCLEOTIDE SEQUENCE [LARGE SCALE GENOMIC DNA]</scope>
    <source>
        <strain evidence="2">CCUG 57479 / KCTC 22604 / LW1</strain>
    </source>
</reference>
<dbReference type="EMBL" id="ALWO02000037">
    <property type="protein sequence ID" value="EOZ95785.1"/>
    <property type="molecule type" value="Genomic_DNA"/>
</dbReference>
<accession>S2DFF8</accession>
<dbReference type="PROSITE" id="PS51257">
    <property type="entry name" value="PROKAR_LIPOPROTEIN"/>
    <property type="match status" value="1"/>
</dbReference>
<gene>
    <name evidence="1" type="ORF">A33Q_3147</name>
</gene>
<dbReference type="OrthoDB" id="834924at2"/>
<dbReference type="RefSeq" id="WP_009033547.1">
    <property type="nucleotide sequence ID" value="NZ_ALWO02000037.1"/>
</dbReference>
<comment type="caution">
    <text evidence="1">The sequence shown here is derived from an EMBL/GenBank/DDBJ whole genome shotgun (WGS) entry which is preliminary data.</text>
</comment>
<proteinExistence type="predicted"/>
<sequence length="380" mass="42462">MKRLLSIPLIILLLFSCNDPVEPIIDDEPENFELVDTSNLDKGFVFGMEIIDEKLFFLHENYPGYISKDGGITFSCCATGGQSRRFRPSFTNDYTIQPIQNLIGFTVFPSDLGEIRGIVLNDHLAENGDDIRLVSDTQKESIYPERTFDLNGNHLILNLIKSGHNQILILEIDFGNGFGRLEVNKVAEINPSSLDLSSEGNGLGLIIQSVKKLEDQWIAHIRKAEDGPESGDSFLISKDGSVQKLTGPTTGSPNFRFYDFAQLSTLEYLITESPIGRISYSNSPLAETKEYITELNGPLMIRSDGEKALIFIPGSEILSSLENFRENGATSHQLSELDRTGLNNSQIYDVQFFGGKVYVATRNGLFVKSQENFWEEVRLP</sequence>
<organism evidence="1 2">
    <name type="scientific">Indibacter alkaliphilus (strain CCUG 57479 / KCTC 22604 / LW1)</name>
    <dbReference type="NCBI Taxonomy" id="1189612"/>
    <lineage>
        <taxon>Bacteria</taxon>
        <taxon>Pseudomonadati</taxon>
        <taxon>Bacteroidota</taxon>
        <taxon>Cytophagia</taxon>
        <taxon>Cytophagales</taxon>
        <taxon>Cyclobacteriaceae</taxon>
    </lineage>
</organism>
<dbReference type="STRING" id="1189612.A33Q_3147"/>
<evidence type="ECO:0000313" key="1">
    <source>
        <dbReference type="EMBL" id="EOZ95785.1"/>
    </source>
</evidence>
<protein>
    <recommendedName>
        <fullName evidence="3">Lipoprotein</fullName>
    </recommendedName>
</protein>
<name>S2DFF8_INDAL</name>
<keyword evidence="2" id="KW-1185">Reference proteome</keyword>
<dbReference type="Proteomes" id="UP000006073">
    <property type="component" value="Unassembled WGS sequence"/>
</dbReference>
<evidence type="ECO:0000313" key="2">
    <source>
        <dbReference type="Proteomes" id="UP000006073"/>
    </source>
</evidence>
<dbReference type="AlphaFoldDB" id="S2DFF8"/>